<evidence type="ECO:0000256" key="6">
    <source>
        <dbReference type="ARBA" id="ARBA00029500"/>
    </source>
</evidence>
<feature type="coiled-coil region" evidence="7">
    <location>
        <begin position="359"/>
        <end position="386"/>
    </location>
</feature>
<dbReference type="FunFam" id="3.40.50.300:FF:000006">
    <property type="entry name" value="DNA-binding transcriptional regulator NtrC"/>
    <property type="match status" value="1"/>
</dbReference>
<dbReference type="EMBL" id="BJUN01000022">
    <property type="protein sequence ID" value="GEK59925.1"/>
    <property type="molecule type" value="Genomic_DNA"/>
</dbReference>
<dbReference type="GO" id="GO:0005524">
    <property type="term" value="F:ATP binding"/>
    <property type="evidence" value="ECO:0007669"/>
    <property type="project" value="UniProtKB-KW"/>
</dbReference>
<keyword evidence="5" id="KW-0804">Transcription</keyword>
<dbReference type="Proteomes" id="UP000321051">
    <property type="component" value="Unassembled WGS sequence"/>
</dbReference>
<keyword evidence="7" id="KW-0175">Coiled coil</keyword>
<dbReference type="InterPro" id="IPR009057">
    <property type="entry name" value="Homeodomain-like_sf"/>
</dbReference>
<dbReference type="OrthoDB" id="9771372at2"/>
<evidence type="ECO:0000313" key="9">
    <source>
        <dbReference type="EMBL" id="GEK59925.1"/>
    </source>
</evidence>
<dbReference type="GO" id="GO:0006355">
    <property type="term" value="P:regulation of DNA-templated transcription"/>
    <property type="evidence" value="ECO:0007669"/>
    <property type="project" value="InterPro"/>
</dbReference>
<dbReference type="RefSeq" id="WP_094908942.1">
    <property type="nucleotide sequence ID" value="NZ_BJUN01000022.1"/>
</dbReference>
<keyword evidence="10" id="KW-1185">Reference proteome</keyword>
<dbReference type="InterPro" id="IPR030828">
    <property type="entry name" value="HTH_TyrR"/>
</dbReference>
<dbReference type="InterPro" id="IPR058031">
    <property type="entry name" value="AAA_lid_NorR"/>
</dbReference>
<dbReference type="PROSITE" id="PS50045">
    <property type="entry name" value="SIGMA54_INTERACT_4"/>
    <property type="match status" value="1"/>
</dbReference>
<dbReference type="Pfam" id="PF00158">
    <property type="entry name" value="Sigma54_activat"/>
    <property type="match status" value="1"/>
</dbReference>
<comment type="caution">
    <text evidence="9">The sequence shown here is derived from an EMBL/GenBank/DDBJ whole genome shotgun (WGS) entry which is preliminary data.</text>
</comment>
<dbReference type="Gene3D" id="3.30.450.20">
    <property type="entry name" value="PAS domain"/>
    <property type="match status" value="2"/>
</dbReference>
<dbReference type="PANTHER" id="PTHR32071">
    <property type="entry name" value="TRANSCRIPTIONAL REGULATORY PROTEIN"/>
    <property type="match status" value="1"/>
</dbReference>
<dbReference type="InterPro" id="IPR002078">
    <property type="entry name" value="Sigma_54_int"/>
</dbReference>
<dbReference type="GO" id="GO:0003677">
    <property type="term" value="F:DNA binding"/>
    <property type="evidence" value="ECO:0007669"/>
    <property type="project" value="UniProtKB-KW"/>
</dbReference>
<proteinExistence type="predicted"/>
<dbReference type="PROSITE" id="PS00675">
    <property type="entry name" value="SIGMA54_INTERACT_1"/>
    <property type="match status" value="1"/>
</dbReference>
<dbReference type="InterPro" id="IPR035965">
    <property type="entry name" value="PAS-like_dom_sf"/>
</dbReference>
<dbReference type="AlphaFoldDB" id="A0A510Y990"/>
<feature type="domain" description="Sigma-54 factor interaction" evidence="8">
    <location>
        <begin position="394"/>
        <end position="623"/>
    </location>
</feature>
<dbReference type="InterPro" id="IPR003593">
    <property type="entry name" value="AAA+_ATPase"/>
</dbReference>
<keyword evidence="4" id="KW-0805">Transcription regulation</keyword>
<dbReference type="InterPro" id="IPR000014">
    <property type="entry name" value="PAS"/>
</dbReference>
<name>A0A510Y990_MARHA</name>
<gene>
    <name evidence="9" type="ORF">MHA01_28300</name>
</gene>
<evidence type="ECO:0000259" key="8">
    <source>
        <dbReference type="PROSITE" id="PS50045"/>
    </source>
</evidence>
<dbReference type="SMART" id="SM00382">
    <property type="entry name" value="AAA"/>
    <property type="match status" value="1"/>
</dbReference>
<evidence type="ECO:0000256" key="3">
    <source>
        <dbReference type="ARBA" id="ARBA00022840"/>
    </source>
</evidence>
<evidence type="ECO:0000256" key="1">
    <source>
        <dbReference type="ARBA" id="ARBA00022741"/>
    </source>
</evidence>
<dbReference type="SUPFAM" id="SSF52540">
    <property type="entry name" value="P-loop containing nucleoside triphosphate hydrolases"/>
    <property type="match status" value="1"/>
</dbReference>
<sequence length="708" mass="80440">MLYESLKQASHPLRMISLQSPAQDIKEIIRTFRGTHVFLQQGKVIEGYILIEEIRNKVNHADDVEELIANHAVLLTETTTIKPEQKLSIPFLFQILGKQLVLIEDKTGEYAGYLTREELLIELFQHNNMTSDFLKMLLSSIPRGIFVVDELQKIVHFNDTGLSMLKTTETLVKEHSASHFFHTDLIEYVLSSGDTVLNQILVQDEVGLLLDYSPIFDDEHLINGVTIIVQDLPQVEEMALEIGYVKDLNRDLNAILATMYDEILVVNENGILLRHSDNYLEHAWREEIHQVIGQKVQDYTTIENADPSLVELVLDEKKKVTSMQTLSSGQKVLSVGNPIFNDFGHVDRIVIASRDITETTRLKTELRETKQKTNQYKEELQSLKTQQQTTSTEIIYRSKKMESVMRTIMKLAGFHSTILILGESGVGKELIAKAIHENGTRATKPFVTVNCGAIPEELLESELFGYTKGAFTGADSKGKAGYFEQADQGVLFLDEIGELSLRLQVKLLRVLQERVVTPVGGGRPKPVDVQIVTATNQVLEHLVQAGQFREDLYYRINVIPITVPALRERPEDIPLLAYAFITQLNKKYNKAFHLTPEALQVLEAYKWPGNIRELQNVIERLVVTADSDLIEANYIRQFLHLDNERSSNFAITEIMPLKEAKNQLERQLVELAMERYKTTTAAADKLGMSQSAVSRKYKEIKKYAKIHN</sequence>
<dbReference type="Pfam" id="PF25601">
    <property type="entry name" value="AAA_lid_14"/>
    <property type="match status" value="1"/>
</dbReference>
<dbReference type="Pfam" id="PF13426">
    <property type="entry name" value="PAS_9"/>
    <property type="match status" value="1"/>
</dbReference>
<evidence type="ECO:0000256" key="4">
    <source>
        <dbReference type="ARBA" id="ARBA00023015"/>
    </source>
</evidence>
<dbReference type="InterPro" id="IPR025662">
    <property type="entry name" value="Sigma_54_int_dom_ATP-bd_1"/>
</dbReference>
<dbReference type="Gene3D" id="3.40.50.300">
    <property type="entry name" value="P-loop containing nucleotide triphosphate hydrolases"/>
    <property type="match status" value="1"/>
</dbReference>
<dbReference type="PROSITE" id="PS00688">
    <property type="entry name" value="SIGMA54_INTERACT_3"/>
    <property type="match status" value="1"/>
</dbReference>
<evidence type="ECO:0000256" key="2">
    <source>
        <dbReference type="ARBA" id="ARBA00022797"/>
    </source>
</evidence>
<dbReference type="CDD" id="cd00009">
    <property type="entry name" value="AAA"/>
    <property type="match status" value="1"/>
</dbReference>
<keyword evidence="3" id="KW-0067">ATP-binding</keyword>
<dbReference type="InterPro" id="IPR027417">
    <property type="entry name" value="P-loop_NTPase"/>
</dbReference>
<dbReference type="Gene3D" id="1.10.10.60">
    <property type="entry name" value="Homeodomain-like"/>
    <property type="match status" value="1"/>
</dbReference>
<dbReference type="Gene3D" id="1.10.8.60">
    <property type="match status" value="1"/>
</dbReference>
<evidence type="ECO:0000313" key="10">
    <source>
        <dbReference type="Proteomes" id="UP000321051"/>
    </source>
</evidence>
<accession>A0A510Y990</accession>
<dbReference type="SUPFAM" id="SSF55785">
    <property type="entry name" value="PYP-like sensor domain (PAS domain)"/>
    <property type="match status" value="1"/>
</dbReference>
<dbReference type="PANTHER" id="PTHR32071:SF57">
    <property type="entry name" value="C4-DICARBOXYLATE TRANSPORT TRANSCRIPTIONAL REGULATORY PROTEIN DCTD"/>
    <property type="match status" value="1"/>
</dbReference>
<organism evidence="9 10">
    <name type="scientific">Marinococcus halophilus</name>
    <dbReference type="NCBI Taxonomy" id="1371"/>
    <lineage>
        <taxon>Bacteria</taxon>
        <taxon>Bacillati</taxon>
        <taxon>Bacillota</taxon>
        <taxon>Bacilli</taxon>
        <taxon>Bacillales</taxon>
        <taxon>Bacillaceae</taxon>
        <taxon>Marinococcus</taxon>
    </lineage>
</organism>
<dbReference type="SMART" id="SM00091">
    <property type="entry name" value="PAS"/>
    <property type="match status" value="1"/>
</dbReference>
<dbReference type="Pfam" id="PF18024">
    <property type="entry name" value="HTH_50"/>
    <property type="match status" value="1"/>
</dbReference>
<evidence type="ECO:0000256" key="5">
    <source>
        <dbReference type="ARBA" id="ARBA00023163"/>
    </source>
</evidence>
<keyword evidence="2" id="KW-0058">Aromatic hydrocarbons catabolism</keyword>
<dbReference type="InterPro" id="IPR025944">
    <property type="entry name" value="Sigma_54_int_dom_CS"/>
</dbReference>
<dbReference type="SUPFAM" id="SSF46689">
    <property type="entry name" value="Homeodomain-like"/>
    <property type="match status" value="1"/>
</dbReference>
<keyword evidence="1" id="KW-0547">Nucleotide-binding</keyword>
<reference evidence="9 10" key="1">
    <citation type="submission" date="2019-07" db="EMBL/GenBank/DDBJ databases">
        <title>Whole genome shotgun sequence of Marinococcus halophilus NBRC 102359.</title>
        <authorList>
            <person name="Hosoyama A."/>
            <person name="Uohara A."/>
            <person name="Ohji S."/>
            <person name="Ichikawa N."/>
        </authorList>
    </citation>
    <scope>NUCLEOTIDE SEQUENCE [LARGE SCALE GENOMIC DNA]</scope>
    <source>
        <strain evidence="9 10">NBRC 102359</strain>
    </source>
</reference>
<protein>
    <recommendedName>
        <fullName evidence="6">HTH-type transcriptional regulatory protein TyrR</fullName>
    </recommendedName>
</protein>
<evidence type="ECO:0000256" key="7">
    <source>
        <dbReference type="SAM" id="Coils"/>
    </source>
</evidence>